<feature type="compositionally biased region" description="Basic and acidic residues" evidence="2">
    <location>
        <begin position="119"/>
        <end position="129"/>
    </location>
</feature>
<gene>
    <name evidence="3" type="ORF">CGI_10007122</name>
</gene>
<organism evidence="3">
    <name type="scientific">Magallana gigas</name>
    <name type="common">Pacific oyster</name>
    <name type="synonym">Crassostrea gigas</name>
    <dbReference type="NCBI Taxonomy" id="29159"/>
    <lineage>
        <taxon>Eukaryota</taxon>
        <taxon>Metazoa</taxon>
        <taxon>Spiralia</taxon>
        <taxon>Lophotrochozoa</taxon>
        <taxon>Mollusca</taxon>
        <taxon>Bivalvia</taxon>
        <taxon>Autobranchia</taxon>
        <taxon>Pteriomorphia</taxon>
        <taxon>Ostreida</taxon>
        <taxon>Ostreoidea</taxon>
        <taxon>Ostreidae</taxon>
        <taxon>Magallana</taxon>
    </lineage>
</organism>
<feature type="compositionally biased region" description="Polar residues" evidence="2">
    <location>
        <begin position="379"/>
        <end position="388"/>
    </location>
</feature>
<dbReference type="InParanoid" id="K1QSJ9"/>
<feature type="compositionally biased region" description="Polar residues" evidence="2">
    <location>
        <begin position="152"/>
        <end position="163"/>
    </location>
</feature>
<feature type="compositionally biased region" description="Acidic residues" evidence="2">
    <location>
        <begin position="26"/>
        <end position="37"/>
    </location>
</feature>
<evidence type="ECO:0000256" key="1">
    <source>
        <dbReference type="SAM" id="Coils"/>
    </source>
</evidence>
<feature type="coiled-coil region" evidence="1">
    <location>
        <begin position="168"/>
        <end position="195"/>
    </location>
</feature>
<evidence type="ECO:0000313" key="3">
    <source>
        <dbReference type="EMBL" id="EKC39867.1"/>
    </source>
</evidence>
<reference evidence="3" key="1">
    <citation type="journal article" date="2012" name="Nature">
        <title>The oyster genome reveals stress adaptation and complexity of shell formation.</title>
        <authorList>
            <person name="Zhang G."/>
            <person name="Fang X."/>
            <person name="Guo X."/>
            <person name="Li L."/>
            <person name="Luo R."/>
            <person name="Xu F."/>
            <person name="Yang P."/>
            <person name="Zhang L."/>
            <person name="Wang X."/>
            <person name="Qi H."/>
            <person name="Xiong Z."/>
            <person name="Que H."/>
            <person name="Xie Y."/>
            <person name="Holland P.W."/>
            <person name="Paps J."/>
            <person name="Zhu Y."/>
            <person name="Wu F."/>
            <person name="Chen Y."/>
            <person name="Wang J."/>
            <person name="Peng C."/>
            <person name="Meng J."/>
            <person name="Yang L."/>
            <person name="Liu J."/>
            <person name="Wen B."/>
            <person name="Zhang N."/>
            <person name="Huang Z."/>
            <person name="Zhu Q."/>
            <person name="Feng Y."/>
            <person name="Mount A."/>
            <person name="Hedgecock D."/>
            <person name="Xu Z."/>
            <person name="Liu Y."/>
            <person name="Domazet-Loso T."/>
            <person name="Du Y."/>
            <person name="Sun X."/>
            <person name="Zhang S."/>
            <person name="Liu B."/>
            <person name="Cheng P."/>
            <person name="Jiang X."/>
            <person name="Li J."/>
            <person name="Fan D."/>
            <person name="Wang W."/>
            <person name="Fu W."/>
            <person name="Wang T."/>
            <person name="Wang B."/>
            <person name="Zhang J."/>
            <person name="Peng Z."/>
            <person name="Li Y."/>
            <person name="Li N."/>
            <person name="Wang J."/>
            <person name="Chen M."/>
            <person name="He Y."/>
            <person name="Tan F."/>
            <person name="Song X."/>
            <person name="Zheng Q."/>
            <person name="Huang R."/>
            <person name="Yang H."/>
            <person name="Du X."/>
            <person name="Chen L."/>
            <person name="Yang M."/>
            <person name="Gaffney P.M."/>
            <person name="Wang S."/>
            <person name="Luo L."/>
            <person name="She Z."/>
            <person name="Ming Y."/>
            <person name="Huang W."/>
            <person name="Zhang S."/>
            <person name="Huang B."/>
            <person name="Zhang Y."/>
            <person name="Qu T."/>
            <person name="Ni P."/>
            <person name="Miao G."/>
            <person name="Wang J."/>
            <person name="Wang Q."/>
            <person name="Steinberg C.E."/>
            <person name="Wang H."/>
            <person name="Li N."/>
            <person name="Qian L."/>
            <person name="Zhang G."/>
            <person name="Li Y."/>
            <person name="Yang H."/>
            <person name="Liu X."/>
            <person name="Wang J."/>
            <person name="Yin Y."/>
            <person name="Wang J."/>
        </authorList>
    </citation>
    <scope>NUCLEOTIDE SEQUENCE [LARGE SCALE GENOMIC DNA]</scope>
    <source>
        <strain evidence="3">05x7-T-G4-1.051#20</strain>
    </source>
</reference>
<feature type="compositionally biased region" description="Acidic residues" evidence="2">
    <location>
        <begin position="392"/>
        <end position="402"/>
    </location>
</feature>
<feature type="region of interest" description="Disordered" evidence="2">
    <location>
        <begin position="376"/>
        <end position="402"/>
    </location>
</feature>
<name>K1QSJ9_MAGGI</name>
<sequence length="402" mass="46549">MSQYLMDLSGSEEEQESQQSLHLELEDTEIDSLECSDVDSNVTPTPTKKKKRARVLRPLSPNIDAGSDSDSILKSKEKRTQSSWNKEYEATRTPSTCGKKSSLGALRRSPRKRPSSTREMMEESDKEFETDADTPSSSWTVTKVENVPPPDSSKSSIQGQLKEMQATQKEILSTMKVVRNEIRDLKREWEKRKEEAPETISVPNRIRNNVKEFYTCGEDRELAWDFKKRFNDEANAEMTEFIKKSVKGVAPDVSSEVLEAAVKRYFTSKKEGATRKAKNKDVLHKQRQATYERKKEKVRRRLAATDKKKNWTEEKRASVRKFLNTKQAYKYMSSDEEGVDGFLSHPYSWESDTWKHVKESLDAKYLETCPPRSRRLLQKRTTGTTKEQPTPDLDEEFSWIFK</sequence>
<feature type="region of interest" description="Disordered" evidence="2">
    <location>
        <begin position="1"/>
        <end position="163"/>
    </location>
</feature>
<accession>K1QSJ9</accession>
<evidence type="ECO:0000256" key="2">
    <source>
        <dbReference type="SAM" id="MobiDB-lite"/>
    </source>
</evidence>
<dbReference type="AlphaFoldDB" id="K1QSJ9"/>
<feature type="region of interest" description="Disordered" evidence="2">
    <location>
        <begin position="291"/>
        <end position="310"/>
    </location>
</feature>
<keyword evidence="1" id="KW-0175">Coiled coil</keyword>
<dbReference type="EMBL" id="JH816417">
    <property type="protein sequence ID" value="EKC39867.1"/>
    <property type="molecule type" value="Genomic_DNA"/>
</dbReference>
<proteinExistence type="predicted"/>
<feature type="compositionally biased region" description="Basic and acidic residues" evidence="2">
    <location>
        <begin position="71"/>
        <end position="90"/>
    </location>
</feature>
<protein>
    <submittedName>
        <fullName evidence="3">Uncharacterized protein</fullName>
    </submittedName>
</protein>
<dbReference type="HOGENOM" id="CLU_057395_0_0_1"/>
<feature type="compositionally biased region" description="Polar residues" evidence="2">
    <location>
        <begin position="133"/>
        <end position="143"/>
    </location>
</feature>